<keyword evidence="3" id="KW-1003">Cell membrane</keyword>
<comment type="caution">
    <text evidence="8">The sequence shown here is derived from an EMBL/GenBank/DDBJ whole genome shotgun (WGS) entry which is preliminary data.</text>
</comment>
<feature type="transmembrane region" description="Helical" evidence="7">
    <location>
        <begin position="171"/>
        <end position="192"/>
    </location>
</feature>
<evidence type="ECO:0000256" key="5">
    <source>
        <dbReference type="ARBA" id="ARBA00022989"/>
    </source>
</evidence>
<organism evidence="8 9">
    <name type="scientific">Algivirga pacifica</name>
    <dbReference type="NCBI Taxonomy" id="1162670"/>
    <lineage>
        <taxon>Bacteria</taxon>
        <taxon>Pseudomonadati</taxon>
        <taxon>Bacteroidota</taxon>
        <taxon>Cytophagia</taxon>
        <taxon>Cytophagales</taxon>
        <taxon>Flammeovirgaceae</taxon>
        <taxon>Algivirga</taxon>
    </lineage>
</organism>
<feature type="transmembrane region" description="Helical" evidence="7">
    <location>
        <begin position="25"/>
        <end position="44"/>
    </location>
</feature>
<dbReference type="NCBIfam" id="TIGR01065">
    <property type="entry name" value="hlyIII"/>
    <property type="match status" value="1"/>
</dbReference>
<keyword evidence="5 7" id="KW-1133">Transmembrane helix</keyword>
<dbReference type="InterPro" id="IPR005744">
    <property type="entry name" value="Hy-lIII"/>
</dbReference>
<dbReference type="PANTHER" id="PTHR20855">
    <property type="entry name" value="ADIPOR/PROGESTIN RECEPTOR-RELATED"/>
    <property type="match status" value="1"/>
</dbReference>
<keyword evidence="9" id="KW-1185">Reference proteome</keyword>
<keyword evidence="6 7" id="KW-0472">Membrane</keyword>
<protein>
    <submittedName>
        <fullName evidence="8">Hemolysin III family protein</fullName>
    </submittedName>
</protein>
<dbReference type="PANTHER" id="PTHR20855:SF3">
    <property type="entry name" value="LD03007P"/>
    <property type="match status" value="1"/>
</dbReference>
<evidence type="ECO:0000256" key="1">
    <source>
        <dbReference type="ARBA" id="ARBA00004651"/>
    </source>
</evidence>
<dbReference type="Proteomes" id="UP001500298">
    <property type="component" value="Unassembled WGS sequence"/>
</dbReference>
<evidence type="ECO:0000313" key="9">
    <source>
        <dbReference type="Proteomes" id="UP001500298"/>
    </source>
</evidence>
<evidence type="ECO:0000256" key="7">
    <source>
        <dbReference type="SAM" id="Phobius"/>
    </source>
</evidence>
<evidence type="ECO:0000256" key="6">
    <source>
        <dbReference type="ARBA" id="ARBA00023136"/>
    </source>
</evidence>
<reference evidence="9" key="1">
    <citation type="journal article" date="2019" name="Int. J. Syst. Evol. Microbiol.">
        <title>The Global Catalogue of Microorganisms (GCM) 10K type strain sequencing project: providing services to taxonomists for standard genome sequencing and annotation.</title>
        <authorList>
            <consortium name="The Broad Institute Genomics Platform"/>
            <consortium name="The Broad Institute Genome Sequencing Center for Infectious Disease"/>
            <person name="Wu L."/>
            <person name="Ma J."/>
        </authorList>
    </citation>
    <scope>NUCLEOTIDE SEQUENCE [LARGE SCALE GENOMIC DNA]</scope>
    <source>
        <strain evidence="9">JCM 18326</strain>
    </source>
</reference>
<feature type="transmembrane region" description="Helical" evidence="7">
    <location>
        <begin position="199"/>
        <end position="220"/>
    </location>
</feature>
<accession>A0ABP9D846</accession>
<feature type="transmembrane region" description="Helical" evidence="7">
    <location>
        <begin position="56"/>
        <end position="79"/>
    </location>
</feature>
<name>A0ABP9D846_9BACT</name>
<feature type="transmembrane region" description="Helical" evidence="7">
    <location>
        <begin position="91"/>
        <end position="110"/>
    </location>
</feature>
<feature type="transmembrane region" description="Helical" evidence="7">
    <location>
        <begin position="116"/>
        <end position="134"/>
    </location>
</feature>
<evidence type="ECO:0000313" key="8">
    <source>
        <dbReference type="EMBL" id="GAA4825739.1"/>
    </source>
</evidence>
<evidence type="ECO:0000256" key="3">
    <source>
        <dbReference type="ARBA" id="ARBA00022475"/>
    </source>
</evidence>
<comment type="subcellular location">
    <subcellularLocation>
        <location evidence="1">Cell membrane</location>
        <topology evidence="1">Multi-pass membrane protein</topology>
    </subcellularLocation>
</comment>
<dbReference type="Pfam" id="PF03006">
    <property type="entry name" value="HlyIII"/>
    <property type="match status" value="1"/>
</dbReference>
<dbReference type="InterPro" id="IPR004254">
    <property type="entry name" value="AdipoR/HlyIII-related"/>
</dbReference>
<feature type="transmembrane region" description="Helical" evidence="7">
    <location>
        <begin position="141"/>
        <end position="159"/>
    </location>
</feature>
<dbReference type="RefSeq" id="WP_345369377.1">
    <property type="nucleotide sequence ID" value="NZ_BAABJX010000016.1"/>
</dbReference>
<comment type="similarity">
    <text evidence="2">Belongs to the UPF0073 (Hly-III) family.</text>
</comment>
<gene>
    <name evidence="8" type="ORF">GCM10023331_07880</name>
</gene>
<keyword evidence="4 7" id="KW-0812">Transmembrane</keyword>
<dbReference type="EMBL" id="BAABJX010000016">
    <property type="protein sequence ID" value="GAA4825739.1"/>
    <property type="molecule type" value="Genomic_DNA"/>
</dbReference>
<proteinExistence type="inferred from homology"/>
<evidence type="ECO:0000256" key="2">
    <source>
        <dbReference type="ARBA" id="ARBA00008488"/>
    </source>
</evidence>
<sequence>MKKNMLTSQLVLEEGELLRRQEERWNSWTHGIAAILSVWGLWMMLDKVDTNNQTALISVCLYGGSMIFVFTASTLLHLYHNHRWTGIFETLDHSGIYLLIAGTYTPFMVLTLGKEGGWTICYLIWGGAILGVLHQATSKKSFKWLSLTVYLLMGWVWLLKADDLTMFLRDGMLILFIGFVLYMVGVLFYIWNKLPYNHAFWHIFVMAGTFSIYLAIYNYVL</sequence>
<evidence type="ECO:0000256" key="4">
    <source>
        <dbReference type="ARBA" id="ARBA00022692"/>
    </source>
</evidence>